<sequence length="247" mass="27809">MEKNIAISVKNVSKTFKIPHEKVSSLRGMAVNIFKKKSFEEFKALDDVSFEVKKGEFFGIVGKNGSGKSTLLKILAGIYQTDGGKIEINGMISPFLELGIGFNPELSGRDNIYLNAIILGMTKKEVDAKFSEIVKFAELERFVDQKLNRYSSGMQVRLAFSVAVHANREILLLDEVLAVGDEAFQQKCYTYFKKIRRQKTILFISHDHESIEKFCDRVVWIDGGVVRGYGETSVVLKEYLQTSNTNG</sequence>
<dbReference type="InterPro" id="IPR003439">
    <property type="entry name" value="ABC_transporter-like_ATP-bd"/>
</dbReference>
<dbReference type="InterPro" id="IPR050683">
    <property type="entry name" value="Bact_Polysacc_Export_ATP-bd"/>
</dbReference>
<evidence type="ECO:0000256" key="2">
    <source>
        <dbReference type="ARBA" id="ARBA00022448"/>
    </source>
</evidence>
<dbReference type="EMBL" id="LCEK01000059">
    <property type="protein sequence ID" value="KKS70329.1"/>
    <property type="molecule type" value="Genomic_DNA"/>
</dbReference>
<dbReference type="Pfam" id="PF00005">
    <property type="entry name" value="ABC_tran"/>
    <property type="match status" value="1"/>
</dbReference>
<evidence type="ECO:0000313" key="7">
    <source>
        <dbReference type="Proteomes" id="UP000033867"/>
    </source>
</evidence>
<comment type="caution">
    <text evidence="6">The sequence shown here is derived from an EMBL/GenBank/DDBJ whole genome shotgun (WGS) entry which is preliminary data.</text>
</comment>
<dbReference type="InterPro" id="IPR003593">
    <property type="entry name" value="AAA+_ATPase"/>
</dbReference>
<organism evidence="6 7">
    <name type="scientific">Candidatus Magasanikbacteria bacterium GW2011_GWE2_42_7</name>
    <dbReference type="NCBI Taxonomy" id="1619052"/>
    <lineage>
        <taxon>Bacteria</taxon>
        <taxon>Candidatus Magasanikiibacteriota</taxon>
    </lineage>
</organism>
<reference evidence="6 7" key="1">
    <citation type="journal article" date="2015" name="Nature">
        <title>rRNA introns, odd ribosomes, and small enigmatic genomes across a large radiation of phyla.</title>
        <authorList>
            <person name="Brown C.T."/>
            <person name="Hug L.A."/>
            <person name="Thomas B.C."/>
            <person name="Sharon I."/>
            <person name="Castelle C.J."/>
            <person name="Singh A."/>
            <person name="Wilkins M.J."/>
            <person name="Williams K.H."/>
            <person name="Banfield J.F."/>
        </authorList>
    </citation>
    <scope>NUCLEOTIDE SEQUENCE [LARGE SCALE GENOMIC DNA]</scope>
</reference>
<dbReference type="GO" id="GO:0016887">
    <property type="term" value="F:ATP hydrolysis activity"/>
    <property type="evidence" value="ECO:0007669"/>
    <property type="project" value="InterPro"/>
</dbReference>
<dbReference type="GO" id="GO:0005524">
    <property type="term" value="F:ATP binding"/>
    <property type="evidence" value="ECO:0007669"/>
    <property type="project" value="UniProtKB-KW"/>
</dbReference>
<keyword evidence="3" id="KW-0547">Nucleotide-binding</keyword>
<dbReference type="PANTHER" id="PTHR46743">
    <property type="entry name" value="TEICHOIC ACIDS EXPORT ATP-BINDING PROTEIN TAGH"/>
    <property type="match status" value="1"/>
</dbReference>
<keyword evidence="4" id="KW-0067">ATP-binding</keyword>
<dbReference type="SUPFAM" id="SSF52540">
    <property type="entry name" value="P-loop containing nucleoside triphosphate hydrolases"/>
    <property type="match status" value="1"/>
</dbReference>
<dbReference type="AlphaFoldDB" id="A0A0G1BAV6"/>
<dbReference type="SMART" id="SM00382">
    <property type="entry name" value="AAA"/>
    <property type="match status" value="1"/>
</dbReference>
<evidence type="ECO:0000259" key="5">
    <source>
        <dbReference type="PROSITE" id="PS50893"/>
    </source>
</evidence>
<dbReference type="InterPro" id="IPR017871">
    <property type="entry name" value="ABC_transporter-like_CS"/>
</dbReference>
<evidence type="ECO:0000256" key="1">
    <source>
        <dbReference type="ARBA" id="ARBA00005417"/>
    </source>
</evidence>
<comment type="similarity">
    <text evidence="1">Belongs to the ABC transporter superfamily.</text>
</comment>
<gene>
    <name evidence="6" type="ORF">UV42_C0059G0001</name>
</gene>
<protein>
    <submittedName>
        <fullName evidence="6">ABC transporter-related protein</fullName>
    </submittedName>
</protein>
<evidence type="ECO:0000256" key="3">
    <source>
        <dbReference type="ARBA" id="ARBA00022741"/>
    </source>
</evidence>
<dbReference type="PATRIC" id="fig|1619052.3.peg.1001"/>
<dbReference type="PROSITE" id="PS00211">
    <property type="entry name" value="ABC_TRANSPORTER_1"/>
    <property type="match status" value="1"/>
</dbReference>
<dbReference type="PROSITE" id="PS50893">
    <property type="entry name" value="ABC_TRANSPORTER_2"/>
    <property type="match status" value="1"/>
</dbReference>
<dbReference type="GO" id="GO:0140359">
    <property type="term" value="F:ABC-type transporter activity"/>
    <property type="evidence" value="ECO:0007669"/>
    <property type="project" value="InterPro"/>
</dbReference>
<dbReference type="PANTHER" id="PTHR46743:SF2">
    <property type="entry name" value="TEICHOIC ACIDS EXPORT ATP-BINDING PROTEIN TAGH"/>
    <property type="match status" value="1"/>
</dbReference>
<keyword evidence="2" id="KW-0813">Transport</keyword>
<evidence type="ECO:0000313" key="6">
    <source>
        <dbReference type="EMBL" id="KKS70329.1"/>
    </source>
</evidence>
<accession>A0A0G1BAV6</accession>
<dbReference type="CDD" id="cd03220">
    <property type="entry name" value="ABC_KpsT_Wzt"/>
    <property type="match status" value="1"/>
</dbReference>
<dbReference type="InterPro" id="IPR027417">
    <property type="entry name" value="P-loop_NTPase"/>
</dbReference>
<dbReference type="GO" id="GO:0016020">
    <property type="term" value="C:membrane"/>
    <property type="evidence" value="ECO:0007669"/>
    <property type="project" value="InterPro"/>
</dbReference>
<proteinExistence type="inferred from homology"/>
<dbReference type="Gene3D" id="3.40.50.300">
    <property type="entry name" value="P-loop containing nucleotide triphosphate hydrolases"/>
    <property type="match status" value="1"/>
</dbReference>
<name>A0A0G1BAV6_9BACT</name>
<dbReference type="Proteomes" id="UP000033867">
    <property type="component" value="Unassembled WGS sequence"/>
</dbReference>
<feature type="domain" description="ABC transporter" evidence="5">
    <location>
        <begin position="28"/>
        <end position="245"/>
    </location>
</feature>
<dbReference type="InterPro" id="IPR015860">
    <property type="entry name" value="ABC_transpr_TagH-like"/>
</dbReference>
<evidence type="ECO:0000256" key="4">
    <source>
        <dbReference type="ARBA" id="ARBA00022840"/>
    </source>
</evidence>